<evidence type="ECO:0000313" key="1">
    <source>
        <dbReference type="EMBL" id="CUS05466.2"/>
    </source>
</evidence>
<dbReference type="KEGG" id="pbf:CFX0092_A3588"/>
<evidence type="ECO:0000313" key="2">
    <source>
        <dbReference type="Proteomes" id="UP000215027"/>
    </source>
</evidence>
<organism evidence="1 2">
    <name type="scientific">Candidatus Promineifilum breve</name>
    <dbReference type="NCBI Taxonomy" id="1806508"/>
    <lineage>
        <taxon>Bacteria</taxon>
        <taxon>Bacillati</taxon>
        <taxon>Chloroflexota</taxon>
        <taxon>Ardenticatenia</taxon>
        <taxon>Candidatus Promineifilales</taxon>
        <taxon>Candidatus Promineifilaceae</taxon>
        <taxon>Candidatus Promineifilum</taxon>
    </lineage>
</organism>
<accession>A0A160T5E8</accession>
<sequence length="122" mass="13961">MEPELITIVEGPTPDFMPNPQGWVQSIYEGPQETDVALCQLRTGNGGDIMDRCQQAWKEGRPVRLDYPDDLRLRQQVDVVALRLTKIDEGELLLLWVTMPWELEDVEEGDEADDDMDSDIPF</sequence>
<dbReference type="OrthoDB" id="163432at2"/>
<protein>
    <submittedName>
        <fullName evidence="1">Uncharacterized protein</fullName>
    </submittedName>
</protein>
<name>A0A160T5E8_9CHLR</name>
<dbReference type="EMBL" id="LN890655">
    <property type="protein sequence ID" value="CUS05466.2"/>
    <property type="molecule type" value="Genomic_DNA"/>
</dbReference>
<dbReference type="RefSeq" id="WP_095044676.1">
    <property type="nucleotide sequence ID" value="NZ_LN890655.1"/>
</dbReference>
<dbReference type="AlphaFoldDB" id="A0A160T5E8"/>
<proteinExistence type="predicted"/>
<keyword evidence="2" id="KW-1185">Reference proteome</keyword>
<dbReference type="Proteomes" id="UP000215027">
    <property type="component" value="Chromosome I"/>
</dbReference>
<gene>
    <name evidence="1" type="ORF">CFX0092_A3588</name>
</gene>
<reference evidence="1" key="1">
    <citation type="submission" date="2016-01" db="EMBL/GenBank/DDBJ databases">
        <authorList>
            <person name="Mcilroy J.S."/>
            <person name="Karst M S."/>
            <person name="Albertsen M."/>
        </authorList>
    </citation>
    <scope>NUCLEOTIDE SEQUENCE</scope>
    <source>
        <strain evidence="1">Cfx-K</strain>
    </source>
</reference>